<dbReference type="InterPro" id="IPR015424">
    <property type="entry name" value="PyrdxlP-dep_Trfase"/>
</dbReference>
<dbReference type="GO" id="GO:0008483">
    <property type="term" value="F:transaminase activity"/>
    <property type="evidence" value="ECO:0007669"/>
    <property type="project" value="UniProtKB-KW"/>
</dbReference>
<keyword evidence="3" id="KW-0808">Transferase</keyword>
<dbReference type="InterPro" id="IPR015421">
    <property type="entry name" value="PyrdxlP-dep_Trfase_major"/>
</dbReference>
<name>X1M352_9ZZZZ</name>
<comment type="cofactor">
    <cofactor evidence="1">
        <name>pyridoxal 5'-phosphate</name>
        <dbReference type="ChEBI" id="CHEBI:597326"/>
    </cofactor>
</comment>
<dbReference type="PANTHER" id="PTHR42885">
    <property type="entry name" value="HISTIDINOL-PHOSPHATE AMINOTRANSFERASE-RELATED"/>
    <property type="match status" value="1"/>
</dbReference>
<dbReference type="Gene3D" id="3.40.640.10">
    <property type="entry name" value="Type I PLP-dependent aspartate aminotransferase-like (Major domain)"/>
    <property type="match status" value="1"/>
</dbReference>
<protein>
    <recommendedName>
        <fullName evidence="5">Aminotransferase class I/classII large domain-containing protein</fullName>
    </recommendedName>
</protein>
<feature type="domain" description="Aminotransferase class I/classII large" evidence="5">
    <location>
        <begin position="5"/>
        <end position="208"/>
    </location>
</feature>
<keyword evidence="2" id="KW-0032">Aminotransferase</keyword>
<dbReference type="EMBL" id="BARV01004934">
    <property type="protein sequence ID" value="GAI09085.1"/>
    <property type="molecule type" value="Genomic_DNA"/>
</dbReference>
<dbReference type="InterPro" id="IPR015422">
    <property type="entry name" value="PyrdxlP-dep_Trfase_small"/>
</dbReference>
<evidence type="ECO:0000256" key="3">
    <source>
        <dbReference type="ARBA" id="ARBA00022679"/>
    </source>
</evidence>
<evidence type="ECO:0000259" key="5">
    <source>
        <dbReference type="Pfam" id="PF00155"/>
    </source>
</evidence>
<organism evidence="6">
    <name type="scientific">marine sediment metagenome</name>
    <dbReference type="NCBI Taxonomy" id="412755"/>
    <lineage>
        <taxon>unclassified sequences</taxon>
        <taxon>metagenomes</taxon>
        <taxon>ecological metagenomes</taxon>
    </lineage>
</organism>
<feature type="non-terminal residue" evidence="6">
    <location>
        <position position="1"/>
    </location>
</feature>
<evidence type="ECO:0000256" key="4">
    <source>
        <dbReference type="ARBA" id="ARBA00022898"/>
    </source>
</evidence>
<sequence length="212" mass="24152">GIKGALDGRTKVIFIASPNNPTGNVIEEQELMELVDTGTIVVIDEAYFEFHGVTMASLVPAHRNLIVLRTFSKWAGLAGFRIGYGVFPVEIADYMMKIKQPYNVNIAAEVAVLASLGDIDYLRGNVQKITIERERLFTKLKELGWLKPYPSEANFILCVMLQRNAEEIWRQLWQRGIFIRYFDTPRLKDYLRITVGKPEDNDALIKALKEIC</sequence>
<dbReference type="InterPro" id="IPR004839">
    <property type="entry name" value="Aminotransferase_I/II_large"/>
</dbReference>
<proteinExistence type="predicted"/>
<dbReference type="CDD" id="cd00609">
    <property type="entry name" value="AAT_like"/>
    <property type="match status" value="1"/>
</dbReference>
<evidence type="ECO:0000313" key="6">
    <source>
        <dbReference type="EMBL" id="GAI09085.1"/>
    </source>
</evidence>
<dbReference type="Pfam" id="PF00155">
    <property type="entry name" value="Aminotran_1_2"/>
    <property type="match status" value="1"/>
</dbReference>
<reference evidence="6" key="1">
    <citation type="journal article" date="2014" name="Front. Microbiol.">
        <title>High frequency of phylogenetically diverse reductive dehalogenase-homologous genes in deep subseafloor sedimentary metagenomes.</title>
        <authorList>
            <person name="Kawai M."/>
            <person name="Futagami T."/>
            <person name="Toyoda A."/>
            <person name="Takaki Y."/>
            <person name="Nishi S."/>
            <person name="Hori S."/>
            <person name="Arai W."/>
            <person name="Tsubouchi T."/>
            <person name="Morono Y."/>
            <person name="Uchiyama I."/>
            <person name="Ito T."/>
            <person name="Fujiyama A."/>
            <person name="Inagaki F."/>
            <person name="Takami H."/>
        </authorList>
    </citation>
    <scope>NUCLEOTIDE SEQUENCE</scope>
    <source>
        <strain evidence="6">Expedition CK06-06</strain>
    </source>
</reference>
<dbReference type="SUPFAM" id="SSF53383">
    <property type="entry name" value="PLP-dependent transferases"/>
    <property type="match status" value="1"/>
</dbReference>
<gene>
    <name evidence="6" type="ORF">S06H3_10583</name>
</gene>
<accession>X1M352</accession>
<evidence type="ECO:0000256" key="2">
    <source>
        <dbReference type="ARBA" id="ARBA00022576"/>
    </source>
</evidence>
<keyword evidence="4" id="KW-0663">Pyridoxal phosphate</keyword>
<dbReference type="Gene3D" id="3.90.1150.10">
    <property type="entry name" value="Aspartate Aminotransferase, domain 1"/>
    <property type="match status" value="1"/>
</dbReference>
<dbReference type="GO" id="GO:0030170">
    <property type="term" value="F:pyridoxal phosphate binding"/>
    <property type="evidence" value="ECO:0007669"/>
    <property type="project" value="InterPro"/>
</dbReference>
<dbReference type="AlphaFoldDB" id="X1M352"/>
<dbReference type="PANTHER" id="PTHR42885:SF2">
    <property type="entry name" value="HISTIDINOL-PHOSPHATE AMINOTRANSFERASE"/>
    <property type="match status" value="1"/>
</dbReference>
<evidence type="ECO:0000256" key="1">
    <source>
        <dbReference type="ARBA" id="ARBA00001933"/>
    </source>
</evidence>
<comment type="caution">
    <text evidence="6">The sequence shown here is derived from an EMBL/GenBank/DDBJ whole genome shotgun (WGS) entry which is preliminary data.</text>
</comment>